<protein>
    <recommendedName>
        <fullName evidence="4">Transmembrane protein</fullName>
    </recommendedName>
</protein>
<keyword evidence="1" id="KW-0812">Transmembrane</keyword>
<dbReference type="InterPro" id="IPR046162">
    <property type="entry name" value="DUF6164"/>
</dbReference>
<reference evidence="2 3" key="1">
    <citation type="journal article" date="2018" name="Nat. Biotechnol.">
        <title>A standardized bacterial taxonomy based on genome phylogeny substantially revises the tree of life.</title>
        <authorList>
            <person name="Parks D.H."/>
            <person name="Chuvochina M."/>
            <person name="Waite D.W."/>
            <person name="Rinke C."/>
            <person name="Skarshewski A."/>
            <person name="Chaumeil P.A."/>
            <person name="Hugenholtz P."/>
        </authorList>
    </citation>
    <scope>NUCLEOTIDE SEQUENCE [LARGE SCALE GENOMIC DNA]</scope>
    <source>
        <strain evidence="2">UBA9049</strain>
    </source>
</reference>
<keyword evidence="1" id="KW-0472">Membrane</keyword>
<proteinExistence type="predicted"/>
<evidence type="ECO:0000313" key="3">
    <source>
        <dbReference type="Proteomes" id="UP000261325"/>
    </source>
</evidence>
<dbReference type="AlphaFoldDB" id="A0A3B8WBD3"/>
<sequence length="120" mass="13639">MPHHLMNLRHVPDDEADEIRALFEEHGVRYYETPPSRWGISMGGFWVHDAEEAARAKALLDEYQRQRFQSQRQAYEQGLARGEIGGIGSMFRRYPLRTLAACLAIAAIAAISLLPFVRIG</sequence>
<organism evidence="2 3">
    <name type="scientific">Marinobacter nauticus</name>
    <name type="common">Marinobacter hydrocarbonoclasticus</name>
    <name type="synonym">Marinobacter aquaeolei</name>
    <dbReference type="NCBI Taxonomy" id="2743"/>
    <lineage>
        <taxon>Bacteria</taxon>
        <taxon>Pseudomonadati</taxon>
        <taxon>Pseudomonadota</taxon>
        <taxon>Gammaproteobacteria</taxon>
        <taxon>Pseudomonadales</taxon>
        <taxon>Marinobacteraceae</taxon>
        <taxon>Marinobacter</taxon>
    </lineage>
</organism>
<comment type="caution">
    <text evidence="2">The sequence shown here is derived from an EMBL/GenBank/DDBJ whole genome shotgun (WGS) entry which is preliminary data.</text>
</comment>
<dbReference type="Proteomes" id="UP000261325">
    <property type="component" value="Unassembled WGS sequence"/>
</dbReference>
<evidence type="ECO:0000256" key="1">
    <source>
        <dbReference type="SAM" id="Phobius"/>
    </source>
</evidence>
<gene>
    <name evidence="2" type="ORF">DCF82_05055</name>
</gene>
<accession>A0A3B8WBD3</accession>
<dbReference type="Pfam" id="PF19661">
    <property type="entry name" value="DUF6164"/>
    <property type="match status" value="1"/>
</dbReference>
<evidence type="ECO:0000313" key="2">
    <source>
        <dbReference type="EMBL" id="HAC27167.1"/>
    </source>
</evidence>
<name>A0A3B8WBD3_MARNT</name>
<keyword evidence="1" id="KW-1133">Transmembrane helix</keyword>
<dbReference type="EMBL" id="DLYI01000060">
    <property type="protein sequence ID" value="HAC27167.1"/>
    <property type="molecule type" value="Genomic_DNA"/>
</dbReference>
<evidence type="ECO:0008006" key="4">
    <source>
        <dbReference type="Google" id="ProtNLM"/>
    </source>
</evidence>
<feature type="transmembrane region" description="Helical" evidence="1">
    <location>
        <begin position="98"/>
        <end position="117"/>
    </location>
</feature>